<comment type="caution">
    <text evidence="2">The sequence shown here is derived from an EMBL/GenBank/DDBJ whole genome shotgun (WGS) entry which is preliminary data.</text>
</comment>
<protein>
    <submittedName>
        <fullName evidence="2">Uncharacterized protein</fullName>
    </submittedName>
</protein>
<evidence type="ECO:0000313" key="3">
    <source>
        <dbReference type="Proteomes" id="UP001583186"/>
    </source>
</evidence>
<evidence type="ECO:0000256" key="1">
    <source>
        <dbReference type="SAM" id="MobiDB-lite"/>
    </source>
</evidence>
<accession>A0ABR3YPV3</accession>
<reference evidence="2 3" key="1">
    <citation type="journal article" date="2024" name="IMA Fungus">
        <title>IMA Genome - F19 : A genome assembly and annotation guide to empower mycologists, including annotated draft genome sequences of Ceratocystis pirilliformis, Diaporthe australafricana, Fusarium ophioides, Paecilomyces lecythidis, and Sporothrix stenoceras.</title>
        <authorList>
            <person name="Aylward J."/>
            <person name="Wilson A.M."/>
            <person name="Visagie C.M."/>
            <person name="Spraker J."/>
            <person name="Barnes I."/>
            <person name="Buitendag C."/>
            <person name="Ceriani C."/>
            <person name="Del Mar Angel L."/>
            <person name="du Plessis D."/>
            <person name="Fuchs T."/>
            <person name="Gasser K."/>
            <person name="Kramer D."/>
            <person name="Li W."/>
            <person name="Munsamy K."/>
            <person name="Piso A."/>
            <person name="Price J.L."/>
            <person name="Sonnekus B."/>
            <person name="Thomas C."/>
            <person name="van der Nest A."/>
            <person name="van Dijk A."/>
            <person name="van Heerden A."/>
            <person name="van Vuuren N."/>
            <person name="Yilmaz N."/>
            <person name="Duong T.A."/>
            <person name="van der Merwe N.A."/>
            <person name="Wingfield M.J."/>
            <person name="Wingfield B.D."/>
        </authorList>
    </citation>
    <scope>NUCLEOTIDE SEQUENCE [LARGE SCALE GENOMIC DNA]</scope>
    <source>
        <strain evidence="2 3">CMW 5346</strain>
    </source>
</reference>
<dbReference type="Proteomes" id="UP001583186">
    <property type="component" value="Unassembled WGS sequence"/>
</dbReference>
<organism evidence="2 3">
    <name type="scientific">Sporothrix stenoceras</name>
    <dbReference type="NCBI Taxonomy" id="5173"/>
    <lineage>
        <taxon>Eukaryota</taxon>
        <taxon>Fungi</taxon>
        <taxon>Dikarya</taxon>
        <taxon>Ascomycota</taxon>
        <taxon>Pezizomycotina</taxon>
        <taxon>Sordariomycetes</taxon>
        <taxon>Sordariomycetidae</taxon>
        <taxon>Ophiostomatales</taxon>
        <taxon>Ophiostomataceae</taxon>
        <taxon>Sporothrix</taxon>
    </lineage>
</organism>
<feature type="region of interest" description="Disordered" evidence="1">
    <location>
        <begin position="131"/>
        <end position="153"/>
    </location>
</feature>
<gene>
    <name evidence="2" type="ORF">Sste5346_008897</name>
</gene>
<feature type="region of interest" description="Disordered" evidence="1">
    <location>
        <begin position="185"/>
        <end position="213"/>
    </location>
</feature>
<proteinExistence type="predicted"/>
<sequence length="213" mass="22924">MSKSPQPSAELPAAAVPADSSSSSTSAQHMPYYGTPPLQHAFAVGAAILAPIGLVLPPRRLGVRSLLFATSFFFATSQLAYDYTGQSIYQRFQRRANQFNELQSQDLPPAAIERQKAMRAERERRRQLLEGTATTGAAGGAAGSAAANPKEDWVVERARKERETLESGGGYWDLIMNQIGEVATDLMGKDKKPEEGQAAPATPTPTKSENSSK</sequence>
<dbReference type="EMBL" id="JAWCUI010000074">
    <property type="protein sequence ID" value="KAL1889414.1"/>
    <property type="molecule type" value="Genomic_DNA"/>
</dbReference>
<keyword evidence="3" id="KW-1185">Reference proteome</keyword>
<evidence type="ECO:0000313" key="2">
    <source>
        <dbReference type="EMBL" id="KAL1889414.1"/>
    </source>
</evidence>
<name>A0ABR3YPV3_9PEZI</name>
<feature type="compositionally biased region" description="Polar residues" evidence="1">
    <location>
        <begin position="204"/>
        <end position="213"/>
    </location>
</feature>
<feature type="region of interest" description="Disordered" evidence="1">
    <location>
        <begin position="1"/>
        <end position="28"/>
    </location>
</feature>
<feature type="compositionally biased region" description="Low complexity" evidence="1">
    <location>
        <begin position="13"/>
        <end position="27"/>
    </location>
</feature>